<dbReference type="AlphaFoldDB" id="A0A7W4YJS8"/>
<evidence type="ECO:0000313" key="3">
    <source>
        <dbReference type="EMBL" id="MBB2966969.1"/>
    </source>
</evidence>
<keyword evidence="2" id="KW-0812">Transmembrane</keyword>
<dbReference type="Proteomes" id="UP000538196">
    <property type="component" value="Unassembled WGS sequence"/>
</dbReference>
<dbReference type="InterPro" id="IPR046231">
    <property type="entry name" value="DUF6264"/>
</dbReference>
<dbReference type="RefSeq" id="WP_021765777.1">
    <property type="nucleotide sequence ID" value="NZ_JACHVP010000001.1"/>
</dbReference>
<reference evidence="3 4" key="1">
    <citation type="submission" date="2020-08" db="EMBL/GenBank/DDBJ databases">
        <title>Sequencing the genomes of 1000 actinobacteria strains.</title>
        <authorList>
            <person name="Klenk H.-P."/>
        </authorList>
    </citation>
    <scope>NUCLEOTIDE SEQUENCE [LARGE SCALE GENOMIC DNA]</scope>
    <source>
        <strain evidence="3 4">DSM 20146</strain>
    </source>
</reference>
<organism evidence="3 4">
    <name type="scientific">Leifsonia aquatica</name>
    <name type="common">Corynebacterium aquaticum</name>
    <dbReference type="NCBI Taxonomy" id="144185"/>
    <lineage>
        <taxon>Bacteria</taxon>
        <taxon>Bacillati</taxon>
        <taxon>Actinomycetota</taxon>
        <taxon>Actinomycetes</taxon>
        <taxon>Micrococcales</taxon>
        <taxon>Microbacteriaceae</taxon>
        <taxon>Leifsonia</taxon>
    </lineage>
</organism>
<comment type="caution">
    <text evidence="3">The sequence shown here is derived from an EMBL/GenBank/DDBJ whole genome shotgun (WGS) entry which is preliminary data.</text>
</comment>
<proteinExistence type="predicted"/>
<dbReference type="Pfam" id="PF19779">
    <property type="entry name" value="DUF6264"/>
    <property type="match status" value="1"/>
</dbReference>
<keyword evidence="2" id="KW-0472">Membrane</keyword>
<feature type="compositionally biased region" description="Basic and acidic residues" evidence="1">
    <location>
        <begin position="28"/>
        <end position="37"/>
    </location>
</feature>
<feature type="compositionally biased region" description="Basic and acidic residues" evidence="1">
    <location>
        <begin position="1"/>
        <end position="13"/>
    </location>
</feature>
<accession>A0A7W4YJS8</accession>
<feature type="transmembrane region" description="Helical" evidence="2">
    <location>
        <begin position="168"/>
        <end position="192"/>
    </location>
</feature>
<keyword evidence="4" id="KW-1185">Reference proteome</keyword>
<sequence>MADEDPKPDERPRPQYGELAPPGWVWKPPEDVDRLDTARPNPTVDDEATQPSAPESTRAPYRQAPPPTTSPYPGAAPDAAHGRPPAPRWNLTLTILLIAFGFFGMSYSVAILQAFPTSMQLLHSSQGLGDFTPAAAVGTLITVGTVTMTGLWALSTGLAVWQLVRRRMAFWIPLTAGVVALVVLFVFLAIILSTDPTLIDFYSGVMPASPVPTAPATP</sequence>
<feature type="transmembrane region" description="Helical" evidence="2">
    <location>
        <begin position="135"/>
        <end position="161"/>
    </location>
</feature>
<dbReference type="EMBL" id="JACHVP010000001">
    <property type="protein sequence ID" value="MBB2966969.1"/>
    <property type="molecule type" value="Genomic_DNA"/>
</dbReference>
<name>A0A7W4YJS8_LEIAQ</name>
<evidence type="ECO:0000313" key="4">
    <source>
        <dbReference type="Proteomes" id="UP000538196"/>
    </source>
</evidence>
<evidence type="ECO:0000256" key="2">
    <source>
        <dbReference type="SAM" id="Phobius"/>
    </source>
</evidence>
<gene>
    <name evidence="3" type="ORF">FHX33_001701</name>
</gene>
<keyword evidence="2" id="KW-1133">Transmembrane helix</keyword>
<feature type="transmembrane region" description="Helical" evidence="2">
    <location>
        <begin position="91"/>
        <end position="115"/>
    </location>
</feature>
<feature type="region of interest" description="Disordered" evidence="1">
    <location>
        <begin position="1"/>
        <end position="83"/>
    </location>
</feature>
<evidence type="ECO:0000256" key="1">
    <source>
        <dbReference type="SAM" id="MobiDB-lite"/>
    </source>
</evidence>
<protein>
    <submittedName>
        <fullName evidence="3">Uncharacterized protein</fullName>
    </submittedName>
</protein>